<dbReference type="EMBL" id="JASCZI010151218">
    <property type="protein sequence ID" value="MED6171045.1"/>
    <property type="molecule type" value="Genomic_DNA"/>
</dbReference>
<proteinExistence type="predicted"/>
<evidence type="ECO:0000256" key="1">
    <source>
        <dbReference type="SAM" id="MobiDB-lite"/>
    </source>
</evidence>
<protein>
    <recommendedName>
        <fullName evidence="4">Aminotransferase-like plant mobile domain-containing protein</fullName>
    </recommendedName>
</protein>
<evidence type="ECO:0000313" key="3">
    <source>
        <dbReference type="Proteomes" id="UP001341840"/>
    </source>
</evidence>
<feature type="region of interest" description="Disordered" evidence="1">
    <location>
        <begin position="1"/>
        <end position="29"/>
    </location>
</feature>
<accession>A0ABU6VBJ4</accession>
<evidence type="ECO:0000313" key="2">
    <source>
        <dbReference type="EMBL" id="MED6171045.1"/>
    </source>
</evidence>
<dbReference type="PANTHER" id="PTHR46033:SF8">
    <property type="entry name" value="PROTEIN MAINTENANCE OF MERISTEMS-LIKE"/>
    <property type="match status" value="1"/>
</dbReference>
<sequence length="168" mass="18488">MALKGRSRTPGRGRFGDQPAAALEANPQDPDGLYRLNDEWHIAGALRERVLLPRRCSFLMPAPDVLLPFLEEAGFRHAIQLRDFVFDAPLLYAFVERWRPETHTFHMPWVIPRAQCTTPVGDAITGAPGGSARVSRGSTGTTAPSHYPGGQTATMRHRRPQASPGGDH</sequence>
<organism evidence="2 3">
    <name type="scientific">Stylosanthes scabra</name>
    <dbReference type="NCBI Taxonomy" id="79078"/>
    <lineage>
        <taxon>Eukaryota</taxon>
        <taxon>Viridiplantae</taxon>
        <taxon>Streptophyta</taxon>
        <taxon>Embryophyta</taxon>
        <taxon>Tracheophyta</taxon>
        <taxon>Spermatophyta</taxon>
        <taxon>Magnoliopsida</taxon>
        <taxon>eudicotyledons</taxon>
        <taxon>Gunneridae</taxon>
        <taxon>Pentapetalae</taxon>
        <taxon>rosids</taxon>
        <taxon>fabids</taxon>
        <taxon>Fabales</taxon>
        <taxon>Fabaceae</taxon>
        <taxon>Papilionoideae</taxon>
        <taxon>50 kb inversion clade</taxon>
        <taxon>dalbergioids sensu lato</taxon>
        <taxon>Dalbergieae</taxon>
        <taxon>Pterocarpus clade</taxon>
        <taxon>Stylosanthes</taxon>
    </lineage>
</organism>
<feature type="region of interest" description="Disordered" evidence="1">
    <location>
        <begin position="128"/>
        <end position="168"/>
    </location>
</feature>
<name>A0ABU6VBJ4_9FABA</name>
<comment type="caution">
    <text evidence="2">The sequence shown here is derived from an EMBL/GenBank/DDBJ whole genome shotgun (WGS) entry which is preliminary data.</text>
</comment>
<reference evidence="2 3" key="1">
    <citation type="journal article" date="2023" name="Plants (Basel)">
        <title>Bridging the Gap: Combining Genomics and Transcriptomics Approaches to Understand Stylosanthes scabra, an Orphan Legume from the Brazilian Caatinga.</title>
        <authorList>
            <person name="Ferreira-Neto J.R.C."/>
            <person name="da Silva M.D."/>
            <person name="Binneck E."/>
            <person name="de Melo N.F."/>
            <person name="da Silva R.H."/>
            <person name="de Melo A.L.T.M."/>
            <person name="Pandolfi V."/>
            <person name="Bustamante F.O."/>
            <person name="Brasileiro-Vidal A.C."/>
            <person name="Benko-Iseppon A.M."/>
        </authorList>
    </citation>
    <scope>NUCLEOTIDE SEQUENCE [LARGE SCALE GENOMIC DNA]</scope>
    <source>
        <tissue evidence="2">Leaves</tissue>
    </source>
</reference>
<evidence type="ECO:0008006" key="4">
    <source>
        <dbReference type="Google" id="ProtNLM"/>
    </source>
</evidence>
<feature type="compositionally biased region" description="Basic residues" evidence="1">
    <location>
        <begin position="1"/>
        <end position="11"/>
    </location>
</feature>
<gene>
    <name evidence="2" type="ORF">PIB30_036956</name>
</gene>
<dbReference type="PANTHER" id="PTHR46033">
    <property type="entry name" value="PROTEIN MAIN-LIKE 2"/>
    <property type="match status" value="1"/>
</dbReference>
<dbReference type="InterPro" id="IPR044824">
    <property type="entry name" value="MAIN-like"/>
</dbReference>
<keyword evidence="3" id="KW-1185">Reference proteome</keyword>
<dbReference type="Proteomes" id="UP001341840">
    <property type="component" value="Unassembled WGS sequence"/>
</dbReference>